<dbReference type="InterPro" id="IPR017617">
    <property type="entry name" value="Pimeloyl_CoA_dehydrogenase_lsu"/>
</dbReference>
<evidence type="ECO:0000256" key="6">
    <source>
        <dbReference type="RuleBase" id="RU362125"/>
    </source>
</evidence>
<comment type="caution">
    <text evidence="10">The sequence shown here is derived from an EMBL/GenBank/DDBJ whole genome shotgun (WGS) entry which is preliminary data.</text>
</comment>
<sequence length="403" mass="44916">MELSFSADEIAFRDEIRAFIRDNLPRDVQQRMIEGREIGKQDIVNWQAKLNAKGWATPHWPKAWGGQDWSPVQEFILIDELQSAPAPQPLAFNVSMVGPVIATFGNDEQKKKFLPGTASLDIWWCQGFSEPGAGSDLAGLKTTARREGDHYIINGQKTWTTLAQYADWIFVLARTDTQAAKKQQGISFILVDMKTPGITVRPIQLIDGGHEVNEVWFDEVKVPLENLVGEENKGWDYAKFLLGNERTSIARVGVSKQRLRRVRELAAKERAGAGSLMDAPWFREKIANVEIDLKALEITQLRVLAEARKSGKHGAPDPKSSVLKIKGSEIQQATTELLMDVVGPLAMPYQRSTDAEDEGNNTPIGPDDAAYAAPTYFNWRKISIYGGSNEIQRNIIAKAILGF</sequence>
<protein>
    <submittedName>
        <fullName evidence="10">Pimeloyl-CoA dehydrogenase, large subunit</fullName>
    </submittedName>
</protein>
<dbReference type="Proteomes" id="UP000186308">
    <property type="component" value="Unassembled WGS sequence"/>
</dbReference>
<comment type="similarity">
    <text evidence="2 6">Belongs to the acyl-CoA dehydrogenase family.</text>
</comment>
<dbReference type="GO" id="GO:0016627">
    <property type="term" value="F:oxidoreductase activity, acting on the CH-CH group of donors"/>
    <property type="evidence" value="ECO:0007669"/>
    <property type="project" value="InterPro"/>
</dbReference>
<dbReference type="Pfam" id="PF00441">
    <property type="entry name" value="Acyl-CoA_dh_1"/>
    <property type="match status" value="1"/>
</dbReference>
<reference evidence="10 11" key="1">
    <citation type="submission" date="2017-01" db="EMBL/GenBank/DDBJ databases">
        <authorList>
            <person name="Varghese N."/>
            <person name="Submissions S."/>
        </authorList>
    </citation>
    <scope>NUCLEOTIDE SEQUENCE [LARGE SCALE GENOMIC DNA]</scope>
    <source>
        <strain evidence="10 11">ATCC 35905</strain>
    </source>
</reference>
<dbReference type="OrthoDB" id="5510711at2"/>
<dbReference type="InterPro" id="IPR013786">
    <property type="entry name" value="AcylCoA_DH/ox_N"/>
</dbReference>
<dbReference type="InterPro" id="IPR052161">
    <property type="entry name" value="Mycobact_Acyl-CoA_DH"/>
</dbReference>
<keyword evidence="11" id="KW-1185">Reference proteome</keyword>
<keyword evidence="4 6" id="KW-0274">FAD</keyword>
<keyword evidence="5 6" id="KW-0560">Oxidoreductase</keyword>
<keyword evidence="3 6" id="KW-0285">Flavoprotein</keyword>
<dbReference type="InterPro" id="IPR009100">
    <property type="entry name" value="AcylCoA_DH/oxidase_NM_dom_sf"/>
</dbReference>
<evidence type="ECO:0000256" key="2">
    <source>
        <dbReference type="ARBA" id="ARBA00009347"/>
    </source>
</evidence>
<evidence type="ECO:0000259" key="8">
    <source>
        <dbReference type="Pfam" id="PF02770"/>
    </source>
</evidence>
<evidence type="ECO:0000256" key="4">
    <source>
        <dbReference type="ARBA" id="ARBA00022827"/>
    </source>
</evidence>
<gene>
    <name evidence="10" type="ORF">SAMN05421828_109116</name>
</gene>
<evidence type="ECO:0000259" key="7">
    <source>
        <dbReference type="Pfam" id="PF00441"/>
    </source>
</evidence>
<dbReference type="Gene3D" id="1.10.540.10">
    <property type="entry name" value="Acyl-CoA dehydrogenase/oxidase, N-terminal domain"/>
    <property type="match status" value="1"/>
</dbReference>
<evidence type="ECO:0000313" key="11">
    <source>
        <dbReference type="Proteomes" id="UP000186308"/>
    </source>
</evidence>
<evidence type="ECO:0000256" key="1">
    <source>
        <dbReference type="ARBA" id="ARBA00001974"/>
    </source>
</evidence>
<dbReference type="InterPro" id="IPR036250">
    <property type="entry name" value="AcylCo_DH-like_C"/>
</dbReference>
<evidence type="ECO:0000256" key="5">
    <source>
        <dbReference type="ARBA" id="ARBA00023002"/>
    </source>
</evidence>
<dbReference type="EMBL" id="FTNE01000009">
    <property type="protein sequence ID" value="SIQ79507.1"/>
    <property type="molecule type" value="Genomic_DNA"/>
</dbReference>
<comment type="cofactor">
    <cofactor evidence="1 6">
        <name>FAD</name>
        <dbReference type="ChEBI" id="CHEBI:57692"/>
    </cofactor>
</comment>
<dbReference type="RefSeq" id="WP_029314221.1">
    <property type="nucleotide sequence ID" value="NZ_FTNE01000009.1"/>
</dbReference>
<name>A0A8G2CKM1_ACIRU</name>
<dbReference type="PANTHER" id="PTHR43292:SF3">
    <property type="entry name" value="ACYL-COA DEHYDROGENASE FADE29"/>
    <property type="match status" value="1"/>
</dbReference>
<dbReference type="Gene3D" id="2.40.110.10">
    <property type="entry name" value="Butyryl-CoA Dehydrogenase, subunit A, domain 2"/>
    <property type="match status" value="1"/>
</dbReference>
<dbReference type="InterPro" id="IPR046373">
    <property type="entry name" value="Acyl-CoA_Oxase/DH_mid-dom_sf"/>
</dbReference>
<dbReference type="SUPFAM" id="SSF47203">
    <property type="entry name" value="Acyl-CoA dehydrogenase C-terminal domain-like"/>
    <property type="match status" value="1"/>
</dbReference>
<dbReference type="GO" id="GO:0050660">
    <property type="term" value="F:flavin adenine dinucleotide binding"/>
    <property type="evidence" value="ECO:0007669"/>
    <property type="project" value="InterPro"/>
</dbReference>
<evidence type="ECO:0000313" key="10">
    <source>
        <dbReference type="EMBL" id="SIQ79507.1"/>
    </source>
</evidence>
<dbReference type="AlphaFoldDB" id="A0A8G2CKM1"/>
<evidence type="ECO:0000256" key="3">
    <source>
        <dbReference type="ARBA" id="ARBA00022630"/>
    </source>
</evidence>
<dbReference type="InterPro" id="IPR006091">
    <property type="entry name" value="Acyl-CoA_Oxase/DH_mid-dom"/>
</dbReference>
<dbReference type="PANTHER" id="PTHR43292">
    <property type="entry name" value="ACYL-COA DEHYDROGENASE"/>
    <property type="match status" value="1"/>
</dbReference>
<proteinExistence type="inferred from homology"/>
<feature type="domain" description="Acyl-CoA dehydrogenase/oxidase C-terminal" evidence="7">
    <location>
        <begin position="232"/>
        <end position="401"/>
    </location>
</feature>
<evidence type="ECO:0000259" key="9">
    <source>
        <dbReference type="Pfam" id="PF02771"/>
    </source>
</evidence>
<dbReference type="NCBIfam" id="TIGR03204">
    <property type="entry name" value="pimC_large"/>
    <property type="match status" value="1"/>
</dbReference>
<dbReference type="InterPro" id="IPR037069">
    <property type="entry name" value="AcylCoA_DH/ox_N_sf"/>
</dbReference>
<accession>A0A8G2CKM1</accession>
<dbReference type="GO" id="GO:0005886">
    <property type="term" value="C:plasma membrane"/>
    <property type="evidence" value="ECO:0007669"/>
    <property type="project" value="TreeGrafter"/>
</dbReference>
<dbReference type="FunFam" id="2.40.110.10:FF:000011">
    <property type="entry name" value="Acyl-CoA dehydrogenase FadE34"/>
    <property type="match status" value="1"/>
</dbReference>
<dbReference type="SUPFAM" id="SSF56645">
    <property type="entry name" value="Acyl-CoA dehydrogenase NM domain-like"/>
    <property type="match status" value="1"/>
</dbReference>
<dbReference type="Pfam" id="PF02770">
    <property type="entry name" value="Acyl-CoA_dh_M"/>
    <property type="match status" value="1"/>
</dbReference>
<dbReference type="Gene3D" id="1.20.140.10">
    <property type="entry name" value="Butyryl-CoA Dehydrogenase, subunit A, domain 3"/>
    <property type="match status" value="1"/>
</dbReference>
<organism evidence="10 11">
    <name type="scientific">Acidiphilium rubrum</name>
    <dbReference type="NCBI Taxonomy" id="526"/>
    <lineage>
        <taxon>Bacteria</taxon>
        <taxon>Pseudomonadati</taxon>
        <taxon>Pseudomonadota</taxon>
        <taxon>Alphaproteobacteria</taxon>
        <taxon>Acetobacterales</taxon>
        <taxon>Acidocellaceae</taxon>
        <taxon>Acidiphilium</taxon>
    </lineage>
</organism>
<feature type="domain" description="Acyl-CoA dehydrogenase/oxidase N-terminal" evidence="9">
    <location>
        <begin position="7"/>
        <end position="119"/>
    </location>
</feature>
<dbReference type="Pfam" id="PF02771">
    <property type="entry name" value="Acyl-CoA_dh_N"/>
    <property type="match status" value="1"/>
</dbReference>
<feature type="domain" description="Acyl-CoA oxidase/dehydrogenase middle" evidence="8">
    <location>
        <begin position="125"/>
        <end position="219"/>
    </location>
</feature>
<dbReference type="InterPro" id="IPR009075">
    <property type="entry name" value="AcylCo_DH/oxidase_C"/>
</dbReference>